<accession>E0VNH0</accession>
<dbReference type="VEuPathDB" id="VectorBase:PHUM334310"/>
<dbReference type="EMBL" id="AAZO01003888">
    <property type="status" value="NOT_ANNOTATED_CDS"/>
    <property type="molecule type" value="Genomic_DNA"/>
</dbReference>
<dbReference type="Proteomes" id="UP000009046">
    <property type="component" value="Unassembled WGS sequence"/>
</dbReference>
<name>E0VNH0_PEDHC</name>
<keyword evidence="3" id="KW-1185">Reference proteome</keyword>
<evidence type="ECO:0000313" key="1">
    <source>
        <dbReference type="EMBL" id="EEB14926.1"/>
    </source>
</evidence>
<dbReference type="GeneID" id="8239271"/>
<reference evidence="1" key="1">
    <citation type="submission" date="2007-04" db="EMBL/GenBank/DDBJ databases">
        <title>Annotation of Pediculus humanus corporis strain USDA.</title>
        <authorList>
            <person name="Kirkness E."/>
            <person name="Hannick L."/>
            <person name="Hass B."/>
            <person name="Bruggner R."/>
            <person name="Lawson D."/>
            <person name="Bidwell S."/>
            <person name="Joardar V."/>
            <person name="Caler E."/>
            <person name="Walenz B."/>
            <person name="Inman J."/>
            <person name="Schobel S."/>
            <person name="Galinsky K."/>
            <person name="Amedeo P."/>
            <person name="Strausberg R."/>
        </authorList>
    </citation>
    <scope>NUCLEOTIDE SEQUENCE</scope>
    <source>
        <strain evidence="1">USDA</strain>
    </source>
</reference>
<evidence type="ECO:0000313" key="2">
    <source>
        <dbReference type="EnsemblMetazoa" id="PHUM334310-PA"/>
    </source>
</evidence>
<gene>
    <name evidence="2" type="primary">8239271</name>
    <name evidence="1" type="ORF">Phum_PHUM334310</name>
</gene>
<dbReference type="AlphaFoldDB" id="E0VNH0"/>
<reference evidence="2" key="3">
    <citation type="submission" date="2020-05" db="UniProtKB">
        <authorList>
            <consortium name="EnsemblMetazoa"/>
        </authorList>
    </citation>
    <scope>IDENTIFICATION</scope>
    <source>
        <strain evidence="2">USDA</strain>
    </source>
</reference>
<dbReference type="EnsemblMetazoa" id="PHUM334310-RA">
    <property type="protein sequence ID" value="PHUM334310-PA"/>
    <property type="gene ID" value="PHUM334310"/>
</dbReference>
<dbReference type="HOGENOM" id="CLU_493745_0_0_1"/>
<dbReference type="CTD" id="8239271"/>
<protein>
    <submittedName>
        <fullName evidence="1 2">Uncharacterized protein</fullName>
    </submittedName>
</protein>
<sequence>MNSKTGKSVQETKQVQYKYLKSGEIHLINLKDIEYCFKIKPQFGDFLQYELHNYAKKNMVKEENHNIFVQLAKMNYSKDTVSKFTNIERFIGCVSYICSHLLKLKKFDEAIDISSSLEFKKNEIVLAVKKNSDVFNFLIMLHNSFISSALTLASQAENCLDKFHKYSMKLANASLSFFQYNTISRPEIAKKVLKKSKIFLYSIKNHNAKESSKFFNDLKNVMENLIPNFCHYSFSSYFLFKLEQIKNFDQLSGQDLYNTFDKISNLFLLTSDFSFAVKKNFESILEFFFASPCNNVNAIEEFTKNYTISDKCDKFSLFLLISIFFNHGIRYWYKLFENNWNNIVSAEKLKVLLSEMLELIKQYHSLKNKIPDCYSLISLSKDAFEVSIECTDFMKKVGCCDSKRNYAWKSADILRCCSSKDETWMHLKEYSQNLLKLIINCDYELPYDVKRINVLFQRWHHSLMKMKEYNNALFACTAFYVVYPQEENDIMSMWIQTKTESKNEILQELTIFDILKNYDFALRDFIMKYNRDKIDSKSLLLSELKAYSFCSE</sequence>
<evidence type="ECO:0000313" key="3">
    <source>
        <dbReference type="Proteomes" id="UP000009046"/>
    </source>
</evidence>
<dbReference type="KEGG" id="phu:Phum_PHUM334310"/>
<proteinExistence type="predicted"/>
<dbReference type="EMBL" id="DS235339">
    <property type="protein sequence ID" value="EEB14926.1"/>
    <property type="molecule type" value="Genomic_DNA"/>
</dbReference>
<dbReference type="RefSeq" id="XP_002427664.1">
    <property type="nucleotide sequence ID" value="XM_002427619.1"/>
</dbReference>
<dbReference type="InParanoid" id="E0VNH0"/>
<reference evidence="1" key="2">
    <citation type="submission" date="2007-04" db="EMBL/GenBank/DDBJ databases">
        <title>The genome of the human body louse.</title>
        <authorList>
            <consortium name="The Human Body Louse Genome Consortium"/>
            <person name="Kirkness E."/>
            <person name="Walenz B."/>
            <person name="Hass B."/>
            <person name="Bruggner R."/>
            <person name="Strausberg R."/>
        </authorList>
    </citation>
    <scope>NUCLEOTIDE SEQUENCE</scope>
    <source>
        <strain evidence="1">USDA</strain>
    </source>
</reference>
<organism>
    <name type="scientific">Pediculus humanus subsp. corporis</name>
    <name type="common">Body louse</name>
    <dbReference type="NCBI Taxonomy" id="121224"/>
    <lineage>
        <taxon>Eukaryota</taxon>
        <taxon>Metazoa</taxon>
        <taxon>Ecdysozoa</taxon>
        <taxon>Arthropoda</taxon>
        <taxon>Hexapoda</taxon>
        <taxon>Insecta</taxon>
        <taxon>Pterygota</taxon>
        <taxon>Neoptera</taxon>
        <taxon>Paraneoptera</taxon>
        <taxon>Psocodea</taxon>
        <taxon>Troctomorpha</taxon>
        <taxon>Phthiraptera</taxon>
        <taxon>Anoplura</taxon>
        <taxon>Pediculidae</taxon>
        <taxon>Pediculus</taxon>
    </lineage>
</organism>